<comment type="similarity">
    <text evidence="2">Belongs to the cation diffusion facilitator (CDF) transporter (TC 2.A.4) family. SLC30A subfamily.</text>
</comment>
<evidence type="ECO:0000256" key="4">
    <source>
        <dbReference type="ARBA" id="ARBA00022692"/>
    </source>
</evidence>
<dbReference type="Proteomes" id="UP000315369">
    <property type="component" value="Unassembled WGS sequence"/>
</dbReference>
<evidence type="ECO:0000256" key="6">
    <source>
        <dbReference type="ARBA" id="ARBA00022989"/>
    </source>
</evidence>
<comment type="caution">
    <text evidence="12">The sequence shown here is derived from an EMBL/GenBank/DDBJ whole genome shotgun (WGS) entry which is preliminary data.</text>
</comment>
<dbReference type="GO" id="GO:0005886">
    <property type="term" value="C:plasma membrane"/>
    <property type="evidence" value="ECO:0007669"/>
    <property type="project" value="TreeGrafter"/>
</dbReference>
<dbReference type="InterPro" id="IPR050681">
    <property type="entry name" value="CDF/SLC30A"/>
</dbReference>
<keyword evidence="4 9" id="KW-0812">Transmembrane</keyword>
<name>A0A540WLJ8_9BACT</name>
<feature type="domain" description="Cation efflux protein transmembrane" evidence="10">
    <location>
        <begin position="19"/>
        <end position="203"/>
    </location>
</feature>
<feature type="transmembrane region" description="Helical" evidence="9">
    <location>
        <begin position="114"/>
        <end position="138"/>
    </location>
</feature>
<dbReference type="PANTHER" id="PTHR11562:SF17">
    <property type="entry name" value="RE54080P-RELATED"/>
    <property type="match status" value="1"/>
</dbReference>
<evidence type="ECO:0000256" key="3">
    <source>
        <dbReference type="ARBA" id="ARBA00022448"/>
    </source>
</evidence>
<accession>A0A540WLJ8</accession>
<dbReference type="RefSeq" id="WP_141648870.1">
    <property type="nucleotide sequence ID" value="NZ_VIFM01000364.1"/>
</dbReference>
<feature type="transmembrane region" description="Helical" evidence="9">
    <location>
        <begin position="150"/>
        <end position="171"/>
    </location>
</feature>
<evidence type="ECO:0000256" key="1">
    <source>
        <dbReference type="ARBA" id="ARBA00004141"/>
    </source>
</evidence>
<keyword evidence="5" id="KW-0864">Zinc transport</keyword>
<evidence type="ECO:0000259" key="10">
    <source>
        <dbReference type="Pfam" id="PF01545"/>
    </source>
</evidence>
<gene>
    <name evidence="12" type="ORF">FJV41_45390</name>
</gene>
<evidence type="ECO:0000259" key="11">
    <source>
        <dbReference type="Pfam" id="PF16916"/>
    </source>
</evidence>
<dbReference type="AlphaFoldDB" id="A0A540WLJ8"/>
<evidence type="ECO:0000256" key="8">
    <source>
        <dbReference type="ARBA" id="ARBA00023136"/>
    </source>
</evidence>
<dbReference type="GO" id="GO:0005385">
    <property type="term" value="F:zinc ion transmembrane transporter activity"/>
    <property type="evidence" value="ECO:0007669"/>
    <property type="project" value="TreeGrafter"/>
</dbReference>
<feature type="transmembrane region" description="Helical" evidence="9">
    <location>
        <begin position="78"/>
        <end position="102"/>
    </location>
</feature>
<evidence type="ECO:0000256" key="5">
    <source>
        <dbReference type="ARBA" id="ARBA00022906"/>
    </source>
</evidence>
<keyword evidence="5" id="KW-0862">Zinc</keyword>
<reference evidence="12 13" key="1">
    <citation type="submission" date="2019-06" db="EMBL/GenBank/DDBJ databases">
        <authorList>
            <person name="Livingstone P."/>
            <person name="Whitworth D."/>
        </authorList>
    </citation>
    <scope>NUCLEOTIDE SEQUENCE [LARGE SCALE GENOMIC DNA]</scope>
    <source>
        <strain evidence="12 13">AM401</strain>
    </source>
</reference>
<dbReference type="Pfam" id="PF01545">
    <property type="entry name" value="Cation_efflux"/>
    <property type="match status" value="1"/>
</dbReference>
<evidence type="ECO:0000256" key="9">
    <source>
        <dbReference type="SAM" id="Phobius"/>
    </source>
</evidence>
<protein>
    <submittedName>
        <fullName evidence="12">Cation transporter</fullName>
    </submittedName>
</protein>
<dbReference type="InterPro" id="IPR027469">
    <property type="entry name" value="Cation_efflux_TMD_sf"/>
</dbReference>
<evidence type="ECO:0000256" key="2">
    <source>
        <dbReference type="ARBA" id="ARBA00008873"/>
    </source>
</evidence>
<feature type="transmembrane region" description="Helical" evidence="9">
    <location>
        <begin position="20"/>
        <end position="44"/>
    </location>
</feature>
<evidence type="ECO:0000256" key="7">
    <source>
        <dbReference type="ARBA" id="ARBA00023065"/>
    </source>
</evidence>
<feature type="transmembrane region" description="Helical" evidence="9">
    <location>
        <begin position="177"/>
        <end position="199"/>
    </location>
</feature>
<dbReference type="Pfam" id="PF16916">
    <property type="entry name" value="ZT_dimer"/>
    <property type="match status" value="1"/>
</dbReference>
<keyword evidence="3" id="KW-0813">Transport</keyword>
<feature type="domain" description="Cation efflux protein cytoplasmic" evidence="11">
    <location>
        <begin position="214"/>
        <end position="285"/>
    </location>
</feature>
<dbReference type="OrthoDB" id="9809646at2"/>
<dbReference type="InterPro" id="IPR058533">
    <property type="entry name" value="Cation_efflux_TM"/>
</dbReference>
<keyword evidence="13" id="KW-1185">Reference proteome</keyword>
<evidence type="ECO:0000313" key="12">
    <source>
        <dbReference type="EMBL" id="TQF09294.1"/>
    </source>
</evidence>
<dbReference type="NCBIfam" id="TIGR01297">
    <property type="entry name" value="CDF"/>
    <property type="match status" value="1"/>
</dbReference>
<comment type="subcellular location">
    <subcellularLocation>
        <location evidence="1">Membrane</location>
        <topology evidence="1">Multi-pass membrane protein</topology>
    </subcellularLocation>
</comment>
<proteinExistence type="inferred from homology"/>
<evidence type="ECO:0000313" key="13">
    <source>
        <dbReference type="Proteomes" id="UP000315369"/>
    </source>
</evidence>
<dbReference type="EMBL" id="VIFM01000364">
    <property type="protein sequence ID" value="TQF09294.1"/>
    <property type="molecule type" value="Genomic_DNA"/>
</dbReference>
<keyword evidence="6 9" id="KW-1133">Transmembrane helix</keyword>
<feature type="transmembrane region" description="Helical" evidence="9">
    <location>
        <begin position="50"/>
        <end position="66"/>
    </location>
</feature>
<keyword evidence="7" id="KW-0406">Ion transport</keyword>
<dbReference type="PANTHER" id="PTHR11562">
    <property type="entry name" value="CATION EFFLUX PROTEIN/ ZINC TRANSPORTER"/>
    <property type="match status" value="1"/>
</dbReference>
<organism evidence="12 13">
    <name type="scientific">Myxococcus llanfairpwllgwyngyllgogerychwyrndrobwllllantysiliogogogochensis</name>
    <dbReference type="NCBI Taxonomy" id="2590453"/>
    <lineage>
        <taxon>Bacteria</taxon>
        <taxon>Pseudomonadati</taxon>
        <taxon>Myxococcota</taxon>
        <taxon>Myxococcia</taxon>
        <taxon>Myxococcales</taxon>
        <taxon>Cystobacterineae</taxon>
        <taxon>Myxococcaceae</taxon>
        <taxon>Myxococcus</taxon>
    </lineage>
</organism>
<sequence>MSGSHQHTPSTHGRAFALGIGLNLAFVAVEATFGFISGSLALLADAGHNLSDVLGLVLAWGASVLARRKPTERYTYGLRGASILAALLNALLLLVAVGAIGWEAVQRLGQPAPVATGTVMLVAGVGTLINTATALLFWKGRQSDLNIRGAFLHMAADAGVSLGVVLAGALISFTGWMWLDSGVTLGIALLILVGTWGLLRDSVNLALHAVPANIDMPSVRLQLTQSPGVAEVHDLHVWAMSTTEAALTAHLVVSEQPLDDSRLSHLKRLLHDRFGIEHVTLQLESDTARNCRPLASNDAVSPCL</sequence>
<keyword evidence="8 9" id="KW-0472">Membrane</keyword>
<dbReference type="SUPFAM" id="SSF161111">
    <property type="entry name" value="Cation efflux protein transmembrane domain-like"/>
    <property type="match status" value="1"/>
</dbReference>
<dbReference type="InterPro" id="IPR002524">
    <property type="entry name" value="Cation_efflux"/>
</dbReference>
<dbReference type="InterPro" id="IPR027470">
    <property type="entry name" value="Cation_efflux_CTD"/>
</dbReference>
<dbReference type="SUPFAM" id="SSF160240">
    <property type="entry name" value="Cation efflux protein cytoplasmic domain-like"/>
    <property type="match status" value="1"/>
</dbReference>
<dbReference type="Gene3D" id="1.20.1510.10">
    <property type="entry name" value="Cation efflux protein transmembrane domain"/>
    <property type="match status" value="1"/>
</dbReference>
<dbReference type="InterPro" id="IPR036837">
    <property type="entry name" value="Cation_efflux_CTD_sf"/>
</dbReference>